<sequence>MDELEKLIIKYLSEGLSQQDISELLIFKNYIMKKLKKLSRNDLKEVQGGIIKDSYGDMCTMGPNDSCAQYGVEYGLYMGTLQRRR</sequence>
<accession>A0A0G3MBR0</accession>
<dbReference type="OrthoDB" id="1264952at2"/>
<protein>
    <submittedName>
        <fullName evidence="1">Uncharacterized protein</fullName>
    </submittedName>
</protein>
<dbReference type="InterPro" id="IPR058074">
    <property type="entry name" value="Bacteriocin-like"/>
</dbReference>
<reference evidence="1 2" key="1">
    <citation type="submission" date="2014-11" db="EMBL/GenBank/DDBJ databases">
        <authorList>
            <person name="Park G.-S."/>
            <person name="Hong S.-J."/>
            <person name="Jung B.K."/>
            <person name="Khan A.R."/>
            <person name="Kwak Y."/>
            <person name="Shin J.-H."/>
        </authorList>
    </citation>
    <scope>NUCLEOTIDE SEQUENCE [LARGE SCALE GENOMIC DNA]</scope>
    <source>
        <strain evidence="1 2">DSM 27622</strain>
    </source>
</reference>
<dbReference type="EMBL" id="CP009928">
    <property type="protein sequence ID" value="AKK74497.1"/>
    <property type="molecule type" value="Genomic_DNA"/>
</dbReference>
<dbReference type="NCBIfam" id="NF047798">
    <property type="entry name" value="leader_Chryseo"/>
    <property type="match status" value="1"/>
</dbReference>
<evidence type="ECO:0000313" key="2">
    <source>
        <dbReference type="Proteomes" id="UP000035213"/>
    </source>
</evidence>
<dbReference type="PATRIC" id="fig|1324352.5.peg.4080"/>
<dbReference type="Proteomes" id="UP000035213">
    <property type="component" value="Chromosome"/>
</dbReference>
<dbReference type="RefSeq" id="WP_053329086.1">
    <property type="nucleotide sequence ID" value="NZ_CP009928.1"/>
</dbReference>
<dbReference type="AlphaFoldDB" id="A0A0G3MBR0"/>
<proteinExistence type="predicted"/>
<organism evidence="1 2">
    <name type="scientific">Chryseobacterium gallinarum</name>
    <dbReference type="NCBI Taxonomy" id="1324352"/>
    <lineage>
        <taxon>Bacteria</taxon>
        <taxon>Pseudomonadati</taxon>
        <taxon>Bacteroidota</taxon>
        <taxon>Flavobacteriia</taxon>
        <taxon>Flavobacteriales</taxon>
        <taxon>Weeksellaceae</taxon>
        <taxon>Chryseobacterium group</taxon>
        <taxon>Chryseobacterium</taxon>
    </lineage>
</organism>
<dbReference type="KEGG" id="cgn:OK18_19415"/>
<name>A0A0G3MBR0_CHRGL</name>
<evidence type="ECO:0000313" key="1">
    <source>
        <dbReference type="EMBL" id="AKK74497.1"/>
    </source>
</evidence>
<gene>
    <name evidence="1" type="ORF">OK18_19415</name>
</gene>